<protein>
    <submittedName>
        <fullName evidence="1">Uncharacterized protein</fullName>
    </submittedName>
</protein>
<accession>A0A0F7FQ03</accession>
<dbReference type="EMBL" id="CP009922">
    <property type="protein sequence ID" value="AKG41993.1"/>
    <property type="molecule type" value="Genomic_DNA"/>
</dbReference>
<dbReference type="KEGG" id="sxi:SXIM_06090"/>
<evidence type="ECO:0000313" key="1">
    <source>
        <dbReference type="EMBL" id="AKG41993.1"/>
    </source>
</evidence>
<dbReference type="STRING" id="408015.SXIM_06090"/>
<evidence type="ECO:0000313" key="2">
    <source>
        <dbReference type="Proteomes" id="UP000034034"/>
    </source>
</evidence>
<organism evidence="1 2">
    <name type="scientific">Streptomyces xiamenensis</name>
    <dbReference type="NCBI Taxonomy" id="408015"/>
    <lineage>
        <taxon>Bacteria</taxon>
        <taxon>Bacillati</taxon>
        <taxon>Actinomycetota</taxon>
        <taxon>Actinomycetes</taxon>
        <taxon>Kitasatosporales</taxon>
        <taxon>Streptomycetaceae</taxon>
        <taxon>Streptomyces</taxon>
    </lineage>
</organism>
<keyword evidence="2" id="KW-1185">Reference proteome</keyword>
<proteinExistence type="predicted"/>
<reference evidence="1" key="1">
    <citation type="submission" date="2019-08" db="EMBL/GenBank/DDBJ databases">
        <title>Complete genome sequence of a mangrove-derived Streptomyces xiamenensis.</title>
        <authorList>
            <person name="Xu J."/>
        </authorList>
    </citation>
    <scope>NUCLEOTIDE SEQUENCE</scope>
    <source>
        <strain evidence="1">318</strain>
    </source>
</reference>
<dbReference type="HOGENOM" id="CLU_2977169_0_0_11"/>
<gene>
    <name evidence="1" type="ORF">SXIM_06090</name>
</gene>
<name>A0A0F7FQ03_9ACTN</name>
<dbReference type="PATRIC" id="fig|408015.6.peg.638"/>
<dbReference type="Proteomes" id="UP000034034">
    <property type="component" value="Chromosome"/>
</dbReference>
<dbReference type="AlphaFoldDB" id="A0A0F7FQ03"/>
<sequence length="52" mass="6103">MPARETEEATTLMRELTTRDRQSTRNTTTRGARVRLFTPLRRLRRTLFGSHG</sequence>